<keyword evidence="2" id="KW-1185">Reference proteome</keyword>
<dbReference type="GO" id="GO:0008168">
    <property type="term" value="F:methyltransferase activity"/>
    <property type="evidence" value="ECO:0007669"/>
    <property type="project" value="UniProtKB-KW"/>
</dbReference>
<dbReference type="RefSeq" id="WP_173138462.1">
    <property type="nucleotide sequence ID" value="NZ_CP073365.1"/>
</dbReference>
<dbReference type="Proteomes" id="UP000711047">
    <property type="component" value="Unassembled WGS sequence"/>
</dbReference>
<accession>A0ABX2DVG3</accession>
<evidence type="ECO:0000313" key="1">
    <source>
        <dbReference type="EMBL" id="NQX48400.1"/>
    </source>
</evidence>
<dbReference type="EMBL" id="JABMKX010000014">
    <property type="protein sequence ID" value="NQX48400.1"/>
    <property type="molecule type" value="Genomic_DNA"/>
</dbReference>
<dbReference type="CDD" id="cd02440">
    <property type="entry name" value="AdoMet_MTases"/>
    <property type="match status" value="1"/>
</dbReference>
<organism evidence="1 2">
    <name type="scientific">Paenibacillus tritici</name>
    <dbReference type="NCBI Taxonomy" id="1873425"/>
    <lineage>
        <taxon>Bacteria</taxon>
        <taxon>Bacillati</taxon>
        <taxon>Bacillota</taxon>
        <taxon>Bacilli</taxon>
        <taxon>Bacillales</taxon>
        <taxon>Paenibacillaceae</taxon>
        <taxon>Paenibacillus</taxon>
    </lineage>
</organism>
<sequence>MECPVCGSGSTSTFANYPRFTLMDCLDCDMLFQPEDSRSTSQALIPEIYNDSWIRMRDQWMRSTYLDHGSFNLLMLQTFSPGRGKLLEIGSGTGEFLNMARAAGWDALGIEPSPASCTYIAENYQLPVIEGIWSPELELPVNSFDAVVFWHVFEHIAEPVSFLKETSSLLAPGGYLFFSVPNRYCLRNELRKASSPLFTEADHLFHHSERSLRRITDQAGLEVRALFSRQTYAELESTTSGHPVYGPLTFPQKMELLSRLQAEMRGHELFCAAQKRDD</sequence>
<dbReference type="GO" id="GO:0032259">
    <property type="term" value="P:methylation"/>
    <property type="evidence" value="ECO:0007669"/>
    <property type="project" value="UniProtKB-KW"/>
</dbReference>
<keyword evidence="1" id="KW-0489">Methyltransferase</keyword>
<comment type="caution">
    <text evidence="1">The sequence shown here is derived from an EMBL/GenBank/DDBJ whole genome shotgun (WGS) entry which is preliminary data.</text>
</comment>
<protein>
    <submittedName>
        <fullName evidence="1">Class I SAM-dependent methyltransferase</fullName>
    </submittedName>
</protein>
<name>A0ABX2DVG3_9BACL</name>
<proteinExistence type="predicted"/>
<dbReference type="SUPFAM" id="SSF53335">
    <property type="entry name" value="S-adenosyl-L-methionine-dependent methyltransferases"/>
    <property type="match status" value="1"/>
</dbReference>
<dbReference type="Pfam" id="PF13489">
    <property type="entry name" value="Methyltransf_23"/>
    <property type="match status" value="1"/>
</dbReference>
<keyword evidence="1" id="KW-0808">Transferase</keyword>
<dbReference type="Gene3D" id="3.40.50.150">
    <property type="entry name" value="Vaccinia Virus protein VP39"/>
    <property type="match status" value="1"/>
</dbReference>
<evidence type="ECO:0000313" key="2">
    <source>
        <dbReference type="Proteomes" id="UP000711047"/>
    </source>
</evidence>
<dbReference type="InterPro" id="IPR029063">
    <property type="entry name" value="SAM-dependent_MTases_sf"/>
</dbReference>
<reference evidence="1 2" key="1">
    <citation type="submission" date="2020-05" db="EMBL/GenBank/DDBJ databases">
        <title>Paenibacillus glebae, sp. nov., Paenibacillus humi sp. nov., Paenibacillus pedi sp. nov., Paenibacillus terrestris sp. nov. and Paenibacillus terricola sp. nov., isolated from a forest top soil sample.</title>
        <authorList>
            <person name="Qi S."/>
            <person name="Carlier A."/>
            <person name="Cnockaert M."/>
            <person name="Vandamme P."/>
        </authorList>
    </citation>
    <scope>NUCLEOTIDE SEQUENCE [LARGE SCALE GENOMIC DNA]</scope>
    <source>
        <strain evidence="1 2">LMG 29502</strain>
    </source>
</reference>
<gene>
    <name evidence="1" type="ORF">HQN87_24015</name>
</gene>
<dbReference type="PANTHER" id="PTHR43861">
    <property type="entry name" value="TRANS-ACONITATE 2-METHYLTRANSFERASE-RELATED"/>
    <property type="match status" value="1"/>
</dbReference>